<evidence type="ECO:0000313" key="6">
    <source>
        <dbReference type="EMBL" id="ANB19421.1"/>
    </source>
</evidence>
<sequence>MPSSPPVLTLEQTGRSLAGRVIVDALDLTVGKGEVVGLLGINGAGKSTTLRLVAGVLAPDRGTIRLNGVDLAEQPHTARRAIGYLPEDPPLYAELTVAEFLRFCGRLHGLAGARLRAQLDRTIERCDLGDVRRRLIGALSKGYRQRVGIAQAIVHEPDLIVLDEPASGLDPVQALKLRALVRSLGEHHAVILSTHLLPDVSACCDRVAILHRGRLRYRGRIDALDAGGLLRVTLARPVTADAWTGMTGVAAAEAIDGLRWRLRPQAATDAAAIAAAVVGRGWGLVELRSEGSALEETFLRIASTETEPEPEGAAA</sequence>
<dbReference type="RefSeq" id="WP_083965658.1">
    <property type="nucleotide sequence ID" value="NZ_CP015249.1"/>
</dbReference>
<name>A0A160DYF7_9GAMM</name>
<gene>
    <name evidence="6" type="ORF">I596_3432</name>
</gene>
<dbReference type="PANTHER" id="PTHR43335">
    <property type="entry name" value="ABC TRANSPORTER, ATP-BINDING PROTEIN"/>
    <property type="match status" value="1"/>
</dbReference>
<dbReference type="Proteomes" id="UP000076830">
    <property type="component" value="Chromosome"/>
</dbReference>
<evidence type="ECO:0000256" key="3">
    <source>
        <dbReference type="ARBA" id="ARBA00022741"/>
    </source>
</evidence>
<keyword evidence="7" id="KW-1185">Reference proteome</keyword>
<evidence type="ECO:0000256" key="2">
    <source>
        <dbReference type="ARBA" id="ARBA00022448"/>
    </source>
</evidence>
<dbReference type="InterPro" id="IPR003593">
    <property type="entry name" value="AAA+_ATPase"/>
</dbReference>
<reference evidence="6 7" key="1">
    <citation type="submission" date="2016-04" db="EMBL/GenBank/DDBJ databases">
        <title>Complete genome sequence of Dokdonella koreensis DS-123T.</title>
        <authorList>
            <person name="Kim J.F."/>
            <person name="Lee H."/>
            <person name="Kwak M.-J."/>
        </authorList>
    </citation>
    <scope>NUCLEOTIDE SEQUENCE [LARGE SCALE GENOMIC DNA]</scope>
    <source>
        <strain evidence="6 7">DS-123</strain>
    </source>
</reference>
<keyword evidence="2" id="KW-0813">Transport</keyword>
<dbReference type="InterPro" id="IPR003439">
    <property type="entry name" value="ABC_transporter-like_ATP-bd"/>
</dbReference>
<dbReference type="SMART" id="SM00382">
    <property type="entry name" value="AAA"/>
    <property type="match status" value="1"/>
</dbReference>
<dbReference type="InterPro" id="IPR027417">
    <property type="entry name" value="P-loop_NTPase"/>
</dbReference>
<dbReference type="Pfam" id="PF00005">
    <property type="entry name" value="ABC_tran"/>
    <property type="match status" value="1"/>
</dbReference>
<dbReference type="GO" id="GO:0016887">
    <property type="term" value="F:ATP hydrolysis activity"/>
    <property type="evidence" value="ECO:0007669"/>
    <property type="project" value="InterPro"/>
</dbReference>
<dbReference type="PANTHER" id="PTHR43335:SF4">
    <property type="entry name" value="ABC TRANSPORTER, ATP-BINDING PROTEIN"/>
    <property type="match status" value="1"/>
</dbReference>
<keyword evidence="4 6" id="KW-0067">ATP-binding</keyword>
<dbReference type="OrthoDB" id="9781337at2"/>
<dbReference type="KEGG" id="dko:I596_3432"/>
<dbReference type="SUPFAM" id="SSF52540">
    <property type="entry name" value="P-loop containing nucleoside triphosphate hydrolases"/>
    <property type="match status" value="1"/>
</dbReference>
<dbReference type="AlphaFoldDB" id="A0A160DYF7"/>
<proteinExistence type="inferred from homology"/>
<feature type="domain" description="ABC transporter" evidence="5">
    <location>
        <begin position="8"/>
        <end position="237"/>
    </location>
</feature>
<accession>A0A160DYF7</accession>
<dbReference type="Gene3D" id="3.40.50.300">
    <property type="entry name" value="P-loop containing nucleotide triphosphate hydrolases"/>
    <property type="match status" value="1"/>
</dbReference>
<evidence type="ECO:0000313" key="7">
    <source>
        <dbReference type="Proteomes" id="UP000076830"/>
    </source>
</evidence>
<dbReference type="STRING" id="1300342.I596_3432"/>
<comment type="similarity">
    <text evidence="1">Belongs to the ABC transporter superfamily.</text>
</comment>
<organism evidence="6 7">
    <name type="scientific">Dokdonella koreensis DS-123</name>
    <dbReference type="NCBI Taxonomy" id="1300342"/>
    <lineage>
        <taxon>Bacteria</taxon>
        <taxon>Pseudomonadati</taxon>
        <taxon>Pseudomonadota</taxon>
        <taxon>Gammaproteobacteria</taxon>
        <taxon>Lysobacterales</taxon>
        <taxon>Rhodanobacteraceae</taxon>
        <taxon>Dokdonella</taxon>
    </lineage>
</organism>
<evidence type="ECO:0000256" key="1">
    <source>
        <dbReference type="ARBA" id="ARBA00005417"/>
    </source>
</evidence>
<protein>
    <submittedName>
        <fullName evidence="6">ABC transporter, ATP-binding protein</fullName>
    </submittedName>
</protein>
<evidence type="ECO:0000259" key="5">
    <source>
        <dbReference type="PROSITE" id="PS50893"/>
    </source>
</evidence>
<dbReference type="EMBL" id="CP015249">
    <property type="protein sequence ID" value="ANB19421.1"/>
    <property type="molecule type" value="Genomic_DNA"/>
</dbReference>
<keyword evidence="3" id="KW-0547">Nucleotide-binding</keyword>
<evidence type="ECO:0000256" key="4">
    <source>
        <dbReference type="ARBA" id="ARBA00022840"/>
    </source>
</evidence>
<dbReference type="PROSITE" id="PS50893">
    <property type="entry name" value="ABC_TRANSPORTER_2"/>
    <property type="match status" value="1"/>
</dbReference>
<dbReference type="GO" id="GO:0005524">
    <property type="term" value="F:ATP binding"/>
    <property type="evidence" value="ECO:0007669"/>
    <property type="project" value="UniProtKB-KW"/>
</dbReference>